<dbReference type="AlphaFoldDB" id="A0A0B7J1M1"/>
<dbReference type="Proteomes" id="UP000018149">
    <property type="component" value="Chromosome I"/>
</dbReference>
<gene>
    <name evidence="1" type="ORF">RMONA_08485</name>
</gene>
<sequence>MENIINNKAQKIAKPELIANTVALLANSSEKLIESTPSAIKAYSQLKENQCWTKINLNMEGLDTETKKELLKGKKPQIAELVENAKKIIDNLSPVLEKELPRYLDGNKQGILDVLKHPKVTERIESKGKDPKFIHKALDASTPFLKDALPSITKLASLALADSDKVADIIQKFQLIKSLPKEEKSKEEKVKEVKELISTLIQIKNHNPEISKIIEKNLPELLTIKIRR</sequence>
<evidence type="ECO:0000313" key="2">
    <source>
        <dbReference type="Proteomes" id="UP000018149"/>
    </source>
</evidence>
<reference evidence="1 2" key="1">
    <citation type="submission" date="2015-01" db="EMBL/GenBank/DDBJ databases">
        <title>Draft genome sequence of Rickettsia monacensis strain IrR/Munich.</title>
        <authorList>
            <person name="Felsheim R.F."/>
            <person name="Johnson S.L."/>
            <person name="Kurtti T.J."/>
            <person name="Munderloh U.G."/>
        </authorList>
    </citation>
    <scope>NUCLEOTIDE SEQUENCE [LARGE SCALE GENOMIC DNA]</scope>
    <source>
        <strain evidence="1 2">IrR/Munich</strain>
    </source>
</reference>
<evidence type="ECO:0000313" key="1">
    <source>
        <dbReference type="EMBL" id="CEO18041.1"/>
    </source>
</evidence>
<dbReference type="KEGG" id="rmc:RMONA_08485"/>
<protein>
    <submittedName>
        <fullName evidence="1">Uncharacterized protein</fullName>
    </submittedName>
</protein>
<organism evidence="1 2">
    <name type="scientific">Rickettsia monacensis</name>
    <dbReference type="NCBI Taxonomy" id="109232"/>
    <lineage>
        <taxon>Bacteria</taxon>
        <taxon>Pseudomonadati</taxon>
        <taxon>Pseudomonadota</taxon>
        <taxon>Alphaproteobacteria</taxon>
        <taxon>Rickettsiales</taxon>
        <taxon>Rickettsiaceae</taxon>
        <taxon>Rickettsieae</taxon>
        <taxon>Rickettsia</taxon>
        <taxon>spotted fever group</taxon>
    </lineage>
</organism>
<proteinExistence type="predicted"/>
<dbReference type="HOGENOM" id="CLU_1214066_0_0_5"/>
<accession>A0A0B7J1M1</accession>
<dbReference type="EMBL" id="LN794217">
    <property type="protein sequence ID" value="CEO18041.1"/>
    <property type="molecule type" value="Genomic_DNA"/>
</dbReference>
<name>A0A0B7J1M1_9RICK</name>
<keyword evidence="2" id="KW-1185">Reference proteome</keyword>
<dbReference type="RefSeq" id="WP_023507930.1">
    <property type="nucleotide sequence ID" value="NZ_LN794217.1"/>
</dbReference>